<evidence type="ECO:0000259" key="2">
    <source>
        <dbReference type="Pfam" id="PF03372"/>
    </source>
</evidence>
<evidence type="ECO:0000313" key="3">
    <source>
        <dbReference type="EMBL" id="GKI18201.1"/>
    </source>
</evidence>
<feature type="domain" description="Endonuclease/exonuclease/phosphatase" evidence="2">
    <location>
        <begin position="26"/>
        <end position="282"/>
    </location>
</feature>
<dbReference type="GO" id="GO:0004519">
    <property type="term" value="F:endonuclease activity"/>
    <property type="evidence" value="ECO:0007669"/>
    <property type="project" value="UniProtKB-KW"/>
</dbReference>
<dbReference type="Proteomes" id="UP001055105">
    <property type="component" value="Unassembled WGS sequence"/>
</dbReference>
<evidence type="ECO:0000256" key="1">
    <source>
        <dbReference type="SAM" id="SignalP"/>
    </source>
</evidence>
<name>A0AA37KLR3_9BACT</name>
<comment type="caution">
    <text evidence="3">The sequence shown here is derived from an EMBL/GenBank/DDBJ whole genome shotgun (WGS) entry which is preliminary data.</text>
</comment>
<keyword evidence="3" id="KW-0540">Nuclease</keyword>
<reference evidence="3" key="1">
    <citation type="submission" date="2022-01" db="EMBL/GenBank/DDBJ databases">
        <title>Novel bile acid biosynthetic pathways are enriched in the microbiome of centenarians.</title>
        <authorList>
            <person name="Sato Y."/>
            <person name="Atarashi K."/>
            <person name="Plichta R.D."/>
            <person name="Arai Y."/>
            <person name="Sasajima S."/>
            <person name="Kearney M.S."/>
            <person name="Suda W."/>
            <person name="Takeshita K."/>
            <person name="Sasaki T."/>
            <person name="Okamoto S."/>
            <person name="Skelly N.A."/>
            <person name="Okamura Y."/>
            <person name="Vlamakis H."/>
            <person name="Li Y."/>
            <person name="Tanoue T."/>
            <person name="Takei H."/>
            <person name="Nittono H."/>
            <person name="Narushima S."/>
            <person name="Irie J."/>
            <person name="Itoh H."/>
            <person name="Moriya K."/>
            <person name="Sugiura Y."/>
            <person name="Suematsu M."/>
            <person name="Moritoki N."/>
            <person name="Shibata S."/>
            <person name="Littman R.D."/>
            <person name="Fischbach A.M."/>
            <person name="Uwamino Y."/>
            <person name="Inoue T."/>
            <person name="Honda A."/>
            <person name="Hattori M."/>
            <person name="Murai T."/>
            <person name="Xavier J.R."/>
            <person name="Hirose N."/>
            <person name="Honda K."/>
        </authorList>
    </citation>
    <scope>NUCLEOTIDE SEQUENCE</scope>
    <source>
        <strain evidence="3">CE91-St16</strain>
    </source>
</reference>
<dbReference type="InterPro" id="IPR050410">
    <property type="entry name" value="CCR4/nocturin_mRNA_transcr"/>
</dbReference>
<dbReference type="Pfam" id="PF03372">
    <property type="entry name" value="Exo_endo_phos"/>
    <property type="match status" value="1"/>
</dbReference>
<keyword evidence="1" id="KW-0732">Signal</keyword>
<keyword evidence="3" id="KW-0378">Hydrolase</keyword>
<dbReference type="Gene3D" id="3.60.10.10">
    <property type="entry name" value="Endonuclease/exonuclease/phosphatase"/>
    <property type="match status" value="1"/>
</dbReference>
<dbReference type="GO" id="GO:0000175">
    <property type="term" value="F:3'-5'-RNA exonuclease activity"/>
    <property type="evidence" value="ECO:0007669"/>
    <property type="project" value="TreeGrafter"/>
</dbReference>
<proteinExistence type="predicted"/>
<dbReference type="InterPro" id="IPR005135">
    <property type="entry name" value="Endo/exonuclease/phosphatase"/>
</dbReference>
<dbReference type="InterPro" id="IPR036691">
    <property type="entry name" value="Endo/exonu/phosph_ase_sf"/>
</dbReference>
<dbReference type="SUPFAM" id="SSF56219">
    <property type="entry name" value="DNase I-like"/>
    <property type="match status" value="1"/>
</dbReference>
<dbReference type="PANTHER" id="PTHR12121:SF36">
    <property type="entry name" value="ENDONUCLEASE_EXONUCLEASE_PHOSPHATASE DOMAIN-CONTAINING PROTEIN"/>
    <property type="match status" value="1"/>
</dbReference>
<sequence length="294" mass="33633">MNKLLICMAVACVTAVNAAAQSFSAATYNIRQLNAKDTAEGNGWEQRLPVISSLIRFHDFDIFGAQEVFHSQLQGMLAALPGYDYVGVGRDDGAAGGEYSAIFYKRGRFRLLDSGHFWLSEDPSKPGKGWDAKYVRICTWGRFYDRQSRQRFWFFTTHTDHRGEQAQAESCRLILAKIEELCRGERVILTGDFNVGETSRSYAILRDSGILSDTYDTAEIRYAETGTENWFDPDIKTFRRIDYLFVTPGFRVLRYGILTDTYRSENPDGGERKFRARTPSDHFPVQVELEFTKR</sequence>
<protein>
    <submittedName>
        <fullName evidence="3">Endonuclease</fullName>
    </submittedName>
</protein>
<dbReference type="CDD" id="cd09083">
    <property type="entry name" value="EEP-1"/>
    <property type="match status" value="1"/>
</dbReference>
<organism evidence="3 4">
    <name type="scientific">Alistipes finegoldii</name>
    <dbReference type="NCBI Taxonomy" id="214856"/>
    <lineage>
        <taxon>Bacteria</taxon>
        <taxon>Pseudomonadati</taxon>
        <taxon>Bacteroidota</taxon>
        <taxon>Bacteroidia</taxon>
        <taxon>Bacteroidales</taxon>
        <taxon>Rikenellaceae</taxon>
        <taxon>Alistipes</taxon>
    </lineage>
</organism>
<gene>
    <name evidence="3" type="ORF">CE91St16_11090</name>
</gene>
<evidence type="ECO:0000313" key="4">
    <source>
        <dbReference type="Proteomes" id="UP001055105"/>
    </source>
</evidence>
<dbReference type="RefSeq" id="WP_244076230.1">
    <property type="nucleotide sequence ID" value="NZ_AP025581.1"/>
</dbReference>
<keyword evidence="3" id="KW-0255">Endonuclease</keyword>
<dbReference type="AlphaFoldDB" id="A0AA37KLR3"/>
<accession>A0AA37KLR3</accession>
<dbReference type="EMBL" id="BQOL01000001">
    <property type="protein sequence ID" value="GKI18201.1"/>
    <property type="molecule type" value="Genomic_DNA"/>
</dbReference>
<feature type="signal peptide" evidence="1">
    <location>
        <begin position="1"/>
        <end position="18"/>
    </location>
</feature>
<feature type="chain" id="PRO_5041423861" evidence="1">
    <location>
        <begin position="19"/>
        <end position="294"/>
    </location>
</feature>
<dbReference type="PANTHER" id="PTHR12121">
    <property type="entry name" value="CARBON CATABOLITE REPRESSOR PROTEIN 4"/>
    <property type="match status" value="1"/>
</dbReference>